<gene>
    <name evidence="2" type="ORF">FHP89_18495</name>
</gene>
<dbReference type="PROSITE" id="PS51257">
    <property type="entry name" value="PROKAR_LIPOPROTEIN"/>
    <property type="match status" value="1"/>
</dbReference>
<feature type="signal peptide" evidence="1">
    <location>
        <begin position="1"/>
        <end position="25"/>
    </location>
</feature>
<evidence type="ECO:0000256" key="1">
    <source>
        <dbReference type="SAM" id="SignalP"/>
    </source>
</evidence>
<comment type="caution">
    <text evidence="2">The sequence shown here is derived from an EMBL/GenBank/DDBJ whole genome shotgun (WGS) entry which is preliminary data.</text>
</comment>
<reference evidence="2 3" key="1">
    <citation type="submission" date="2019-07" db="EMBL/GenBank/DDBJ databases">
        <title>The pathways for chlorine oxyanion respiration interact through the shared metabolite chlorate.</title>
        <authorList>
            <person name="Barnum T.P."/>
            <person name="Cheng Y."/>
            <person name="Hill K.A."/>
            <person name="Lucas L.N."/>
            <person name="Carlson H.K."/>
            <person name="Coates J.D."/>
        </authorList>
    </citation>
    <scope>NUCLEOTIDE SEQUENCE [LARGE SCALE GENOMIC DNA]</scope>
    <source>
        <strain evidence="2 3">SFB-1</strain>
    </source>
</reference>
<sequence>MVFRRAVVLMTVACALSACSVQHLAVDRLGDALAGSGATFSADDDPALVRDAAPFSLKLMESLLAERPGHAGLLLAAARGFTQYAYGFVQQGADEIEAEDVGAAFAQRERARRLYVRARGYGLRALAVAHPGINTALRTQAEAALAPTTAADVPALYWTAAAWAAAIALSTDTPEAVADLPVVGAMMDRALALDPGFDAGALHTFMITFAMSRADEAAPAATARGHFDAAVALSHGRQAGPYLALAEAVAVPEQHRAEFLALLGTALAIDADADPAHRLENLILQRRARWLQGRVDDLFLE</sequence>
<dbReference type="InterPro" id="IPR038537">
    <property type="entry name" value="TatT_sf"/>
</dbReference>
<dbReference type="EMBL" id="VMNI01000021">
    <property type="protein sequence ID" value="TVO72271.1"/>
    <property type="molecule type" value="Genomic_DNA"/>
</dbReference>
<name>A0A557R5V9_9RHOO</name>
<evidence type="ECO:0000313" key="2">
    <source>
        <dbReference type="EMBL" id="TVO72271.1"/>
    </source>
</evidence>
<dbReference type="Proteomes" id="UP000318349">
    <property type="component" value="Unassembled WGS sequence"/>
</dbReference>
<dbReference type="Gene3D" id="1.25.40.920">
    <property type="entry name" value="TRAP transporter T-component"/>
    <property type="match status" value="1"/>
</dbReference>
<evidence type="ECO:0000313" key="3">
    <source>
        <dbReference type="Proteomes" id="UP000318349"/>
    </source>
</evidence>
<keyword evidence="1" id="KW-0732">Signal</keyword>
<evidence type="ECO:0008006" key="4">
    <source>
        <dbReference type="Google" id="ProtNLM"/>
    </source>
</evidence>
<feature type="chain" id="PRO_5021785865" description="TRAP transporter TatT component family protein" evidence="1">
    <location>
        <begin position="26"/>
        <end position="301"/>
    </location>
</feature>
<organism evidence="2 3">
    <name type="scientific">Denitromonas halophila</name>
    <dbReference type="NCBI Taxonomy" id="1629404"/>
    <lineage>
        <taxon>Bacteria</taxon>
        <taxon>Pseudomonadati</taxon>
        <taxon>Pseudomonadota</taxon>
        <taxon>Betaproteobacteria</taxon>
        <taxon>Rhodocyclales</taxon>
        <taxon>Zoogloeaceae</taxon>
        <taxon>Denitromonas</taxon>
    </lineage>
</organism>
<dbReference type="AlphaFoldDB" id="A0A557R5V9"/>
<accession>A0A557R5V9</accession>
<proteinExistence type="predicted"/>
<protein>
    <recommendedName>
        <fullName evidence="4">TRAP transporter TatT component family protein</fullName>
    </recommendedName>
</protein>
<dbReference type="Pfam" id="PF16811">
    <property type="entry name" value="TAtT"/>
    <property type="match status" value="1"/>
</dbReference>
<dbReference type="InterPro" id="IPR031823">
    <property type="entry name" value="TatT"/>
</dbReference>